<dbReference type="InterPro" id="IPR029058">
    <property type="entry name" value="AB_hydrolase_fold"/>
</dbReference>
<dbReference type="Proteomes" id="UP001140206">
    <property type="component" value="Chromosome 1"/>
</dbReference>
<proteinExistence type="inferred from homology"/>
<protein>
    <submittedName>
        <fullName evidence="4">Alpha/beta-Hydrolases superfamily protein</fullName>
    </submittedName>
</protein>
<evidence type="ECO:0000313" key="4">
    <source>
        <dbReference type="EMBL" id="KAJ4814237.1"/>
    </source>
</evidence>
<evidence type="ECO:0000256" key="1">
    <source>
        <dbReference type="ARBA" id="ARBA00010515"/>
    </source>
</evidence>
<keyword evidence="2" id="KW-0378">Hydrolase</keyword>
<evidence type="ECO:0000256" key="2">
    <source>
        <dbReference type="ARBA" id="ARBA00022801"/>
    </source>
</evidence>
<reference evidence="4" key="1">
    <citation type="submission" date="2022-08" db="EMBL/GenBank/DDBJ databases">
        <authorList>
            <person name="Marques A."/>
        </authorList>
    </citation>
    <scope>NUCLEOTIDE SEQUENCE</scope>
    <source>
        <strain evidence="4">RhyPub2mFocal</strain>
        <tissue evidence="4">Leaves</tissue>
    </source>
</reference>
<dbReference type="InterPro" id="IPR050466">
    <property type="entry name" value="Carboxylest/Gibb_receptor"/>
</dbReference>
<keyword evidence="5" id="KW-1185">Reference proteome</keyword>
<comment type="similarity">
    <text evidence="1">Belongs to the 'GDXG' lipolytic enzyme family.</text>
</comment>
<dbReference type="InterPro" id="IPR013094">
    <property type="entry name" value="AB_hydrolase_3"/>
</dbReference>
<name>A0AAV8H9I2_9POAL</name>
<dbReference type="PANTHER" id="PTHR23024">
    <property type="entry name" value="ARYLACETAMIDE DEACETYLASE"/>
    <property type="match status" value="1"/>
</dbReference>
<accession>A0AAV8H9I2</accession>
<sequence length="375" mass="42081">MGIRISIFCQVAQLSNRRFQTDWSISISMNTLQTQKTPSIIIPRNRESKDLKMPNKPPSPPMPWMACIQVGFLMAATDAARRQDGTVNRFLLSIIEPKTSANQKPIARVRTSDVTIDPTRNLWVRIFAPSDPVKDEKLPLVIHFHGGGFTFFSAATGPNDVLGRRVCREIRAVVLSVSYRLAPEYKCPAPYDDGVDVLRFLDSGGIQSVEILTGLDLDLGSCFLTGDSAGGNIIHHVARRWAASLDSWEKVRIKGIVALQPYFGGEERTKAELRLEGVPVVSMKRADWGWKVFLPEGADRNHEAAHVFSDEVEEAFPAAMVVVGGYDPLQDWQKRYYEMLKAQRKDARLVEYPDAIHGFYVFPDFVQSGQVIEEM</sequence>
<organism evidence="4 5">
    <name type="scientific">Rhynchospora pubera</name>
    <dbReference type="NCBI Taxonomy" id="906938"/>
    <lineage>
        <taxon>Eukaryota</taxon>
        <taxon>Viridiplantae</taxon>
        <taxon>Streptophyta</taxon>
        <taxon>Embryophyta</taxon>
        <taxon>Tracheophyta</taxon>
        <taxon>Spermatophyta</taxon>
        <taxon>Magnoliopsida</taxon>
        <taxon>Liliopsida</taxon>
        <taxon>Poales</taxon>
        <taxon>Cyperaceae</taxon>
        <taxon>Cyperoideae</taxon>
        <taxon>Rhynchosporeae</taxon>
        <taxon>Rhynchospora</taxon>
    </lineage>
</organism>
<evidence type="ECO:0000259" key="3">
    <source>
        <dbReference type="Pfam" id="PF07859"/>
    </source>
</evidence>
<dbReference type="PROSITE" id="PS01173">
    <property type="entry name" value="LIPASE_GDXG_HIS"/>
    <property type="match status" value="1"/>
</dbReference>
<gene>
    <name evidence="4" type="ORF">LUZ62_026803</name>
</gene>
<dbReference type="EMBL" id="JAMFTS010000001">
    <property type="protein sequence ID" value="KAJ4814237.1"/>
    <property type="molecule type" value="Genomic_DNA"/>
</dbReference>
<feature type="domain" description="Alpha/beta hydrolase fold-3" evidence="3">
    <location>
        <begin position="141"/>
        <end position="360"/>
    </location>
</feature>
<dbReference type="AlphaFoldDB" id="A0AAV8H9I2"/>
<dbReference type="Pfam" id="PF07859">
    <property type="entry name" value="Abhydrolase_3"/>
    <property type="match status" value="1"/>
</dbReference>
<dbReference type="InterPro" id="IPR002168">
    <property type="entry name" value="Lipase_GDXG_HIS_AS"/>
</dbReference>
<dbReference type="SUPFAM" id="SSF53474">
    <property type="entry name" value="alpha/beta-Hydrolases"/>
    <property type="match status" value="1"/>
</dbReference>
<dbReference type="PANTHER" id="PTHR23024:SF24">
    <property type="entry name" value="ALPHA_BETA HYDROLASE FOLD-3 DOMAIN-CONTAINING PROTEIN"/>
    <property type="match status" value="1"/>
</dbReference>
<dbReference type="GO" id="GO:0016787">
    <property type="term" value="F:hydrolase activity"/>
    <property type="evidence" value="ECO:0007669"/>
    <property type="project" value="UniProtKB-KW"/>
</dbReference>
<comment type="caution">
    <text evidence="4">The sequence shown here is derived from an EMBL/GenBank/DDBJ whole genome shotgun (WGS) entry which is preliminary data.</text>
</comment>
<evidence type="ECO:0000313" key="5">
    <source>
        <dbReference type="Proteomes" id="UP001140206"/>
    </source>
</evidence>
<dbReference type="Gene3D" id="3.40.50.1820">
    <property type="entry name" value="alpha/beta hydrolase"/>
    <property type="match status" value="1"/>
</dbReference>